<proteinExistence type="predicted"/>
<keyword evidence="1" id="KW-0472">Membrane</keyword>
<feature type="transmembrane region" description="Helical" evidence="1">
    <location>
        <begin position="152"/>
        <end position="174"/>
    </location>
</feature>
<evidence type="ECO:0000313" key="2">
    <source>
        <dbReference type="EMBL" id="TMS38722.1"/>
    </source>
</evidence>
<keyword evidence="3" id="KW-1185">Reference proteome</keyword>
<name>A0A4U8UZ32_STECR</name>
<evidence type="ECO:0000256" key="1">
    <source>
        <dbReference type="SAM" id="Phobius"/>
    </source>
</evidence>
<reference evidence="2 3" key="2">
    <citation type="journal article" date="2019" name="G3 (Bethesda)">
        <title>Hybrid Assembly of the Genome of the Entomopathogenic Nematode Steinernema carpocapsae Identifies the X-Chromosome.</title>
        <authorList>
            <person name="Serra L."/>
            <person name="Macchietto M."/>
            <person name="Macias-Munoz A."/>
            <person name="McGill C.J."/>
            <person name="Rodriguez I.M."/>
            <person name="Rodriguez B."/>
            <person name="Murad R."/>
            <person name="Mortazavi A."/>
        </authorList>
    </citation>
    <scope>NUCLEOTIDE SEQUENCE [LARGE SCALE GENOMIC DNA]</scope>
    <source>
        <strain evidence="2 3">ALL</strain>
    </source>
</reference>
<evidence type="ECO:0000313" key="3">
    <source>
        <dbReference type="Proteomes" id="UP000298663"/>
    </source>
</evidence>
<dbReference type="EMBL" id="AZBU02000001">
    <property type="protein sequence ID" value="TMS38722.1"/>
    <property type="molecule type" value="Genomic_DNA"/>
</dbReference>
<reference evidence="2 3" key="1">
    <citation type="journal article" date="2015" name="Genome Biol.">
        <title>Comparative genomics of Steinernema reveals deeply conserved gene regulatory networks.</title>
        <authorList>
            <person name="Dillman A.R."/>
            <person name="Macchietto M."/>
            <person name="Porter C.F."/>
            <person name="Rogers A."/>
            <person name="Williams B."/>
            <person name="Antoshechkin I."/>
            <person name="Lee M.M."/>
            <person name="Goodwin Z."/>
            <person name="Lu X."/>
            <person name="Lewis E.E."/>
            <person name="Goodrich-Blair H."/>
            <person name="Stock S.P."/>
            <person name="Adams B.J."/>
            <person name="Sternberg P.W."/>
            <person name="Mortazavi A."/>
        </authorList>
    </citation>
    <scope>NUCLEOTIDE SEQUENCE [LARGE SCALE GENOMIC DNA]</scope>
    <source>
        <strain evidence="2 3">ALL</strain>
    </source>
</reference>
<protein>
    <submittedName>
        <fullName evidence="2">Uncharacterized protein</fullName>
    </submittedName>
</protein>
<comment type="caution">
    <text evidence="2">The sequence shown here is derived from an EMBL/GenBank/DDBJ whole genome shotgun (WGS) entry which is preliminary data.</text>
</comment>
<sequence>MHPSLIPTVPRTAQSNLISVRQIAENATKCRRYRNIFGSAINEDNVEVQDAPFSDRGNPKLRLRLQHLGRDDSYDLLDQFLSAFVFMAHDSHVSKVFTPQEWVRGFLRSSATFPEALKTDCELEKLIALLIFVKREFDISSKKRATEREPSVVSLVAYFSFCCLISCALAGSVFSRESERRPITRTVPLRLNRGTVGRVSLIASLEKMNFCPAKDLPLFNLSQLVQASEFLRSLSDKLGSTPFCSSTCTAFLLIYSKRNKRIVSGFIVLSMSQRKCL</sequence>
<dbReference type="Proteomes" id="UP000298663">
    <property type="component" value="Unassembled WGS sequence"/>
</dbReference>
<keyword evidence="1" id="KW-0812">Transmembrane</keyword>
<accession>A0A4U8UZ32</accession>
<dbReference type="AlphaFoldDB" id="A0A4U8UZ32"/>
<keyword evidence="1" id="KW-1133">Transmembrane helix</keyword>
<organism evidence="2 3">
    <name type="scientific">Steinernema carpocapsae</name>
    <name type="common">Entomopathogenic nematode</name>
    <dbReference type="NCBI Taxonomy" id="34508"/>
    <lineage>
        <taxon>Eukaryota</taxon>
        <taxon>Metazoa</taxon>
        <taxon>Ecdysozoa</taxon>
        <taxon>Nematoda</taxon>
        <taxon>Chromadorea</taxon>
        <taxon>Rhabditida</taxon>
        <taxon>Tylenchina</taxon>
        <taxon>Panagrolaimomorpha</taxon>
        <taxon>Strongyloidoidea</taxon>
        <taxon>Steinernematidae</taxon>
        <taxon>Steinernema</taxon>
    </lineage>
</organism>
<gene>
    <name evidence="2" type="ORF">L596_005382</name>
</gene>